<gene>
    <name evidence="5" type="ORF">CJ030_MR8G022382</name>
</gene>
<feature type="domain" description="NB-ARC" evidence="3">
    <location>
        <begin position="19"/>
        <end position="107"/>
    </location>
</feature>
<evidence type="ECO:0000259" key="3">
    <source>
        <dbReference type="Pfam" id="PF00931"/>
    </source>
</evidence>
<organism evidence="5 6">
    <name type="scientific">Morella rubra</name>
    <name type="common">Chinese bayberry</name>
    <dbReference type="NCBI Taxonomy" id="262757"/>
    <lineage>
        <taxon>Eukaryota</taxon>
        <taxon>Viridiplantae</taxon>
        <taxon>Streptophyta</taxon>
        <taxon>Embryophyta</taxon>
        <taxon>Tracheophyta</taxon>
        <taxon>Spermatophyta</taxon>
        <taxon>Magnoliopsida</taxon>
        <taxon>eudicotyledons</taxon>
        <taxon>Gunneridae</taxon>
        <taxon>Pentapetalae</taxon>
        <taxon>rosids</taxon>
        <taxon>fabids</taxon>
        <taxon>Fagales</taxon>
        <taxon>Myricaceae</taxon>
        <taxon>Morella</taxon>
    </lineage>
</organism>
<dbReference type="Gene3D" id="3.40.50.300">
    <property type="entry name" value="P-loop containing nucleotide triphosphate hydrolases"/>
    <property type="match status" value="1"/>
</dbReference>
<dbReference type="SUPFAM" id="SSF52058">
    <property type="entry name" value="L domain-like"/>
    <property type="match status" value="1"/>
</dbReference>
<keyword evidence="2" id="KW-0611">Plant defense</keyword>
<protein>
    <submittedName>
        <fullName evidence="5">Uncharacterized protein</fullName>
    </submittedName>
</protein>
<proteinExistence type="inferred from homology"/>
<dbReference type="InterPro" id="IPR057135">
    <property type="entry name" value="At4g27190-like_LRR"/>
</dbReference>
<evidence type="ECO:0000259" key="4">
    <source>
        <dbReference type="Pfam" id="PF23247"/>
    </source>
</evidence>
<dbReference type="InterPro" id="IPR002182">
    <property type="entry name" value="NB-ARC"/>
</dbReference>
<reference evidence="5 6" key="1">
    <citation type="journal article" date="2019" name="Plant Biotechnol. J.">
        <title>The red bayberry genome and genetic basis of sex determination.</title>
        <authorList>
            <person name="Jia H.M."/>
            <person name="Jia H.J."/>
            <person name="Cai Q.L."/>
            <person name="Wang Y."/>
            <person name="Zhao H.B."/>
            <person name="Yang W.F."/>
            <person name="Wang G.Y."/>
            <person name="Li Y.H."/>
            <person name="Zhan D.L."/>
            <person name="Shen Y.T."/>
            <person name="Niu Q.F."/>
            <person name="Chang L."/>
            <person name="Qiu J."/>
            <person name="Zhao L."/>
            <person name="Xie H.B."/>
            <person name="Fu W.Y."/>
            <person name="Jin J."/>
            <person name="Li X.W."/>
            <person name="Jiao Y."/>
            <person name="Zhou C.C."/>
            <person name="Tu T."/>
            <person name="Chai C.Y."/>
            <person name="Gao J.L."/>
            <person name="Fan L.J."/>
            <person name="van de Weg E."/>
            <person name="Wang J.Y."/>
            <person name="Gao Z.S."/>
        </authorList>
    </citation>
    <scope>NUCLEOTIDE SEQUENCE [LARGE SCALE GENOMIC DNA]</scope>
    <source>
        <tissue evidence="5">Leaves</tissue>
    </source>
</reference>
<evidence type="ECO:0000256" key="1">
    <source>
        <dbReference type="ARBA" id="ARBA00008894"/>
    </source>
</evidence>
<dbReference type="InterPro" id="IPR050905">
    <property type="entry name" value="Plant_NBS-LRR"/>
</dbReference>
<sequence>MDFESRMLAVKGIVEAVGEANINVIGIWGMPCVGKTTLVREVAREAKEQKLIDEVALADVTQSPEVGRIQGEIADMLDLKLDKRLCAEERFVYGRGSQQKKRRRILFLMFYLKRKNGVYLRRLLWVIQLMTLIFDARQLRSLKSVQEVQYFFLHCALMGYGIDNLDLLKYCYGLGLFRGIKSLDAARNRVYSLAGNLKDSGLLKDCPHTCCSKLEVIPPNVLSSLVELEDLYIGSSFVEWEAEGLNNERTNASLSELKQLSQKLTTLEIHIQEASILPKDLLFLKLERFKVFVGDVWEWSDKHETARTLKLKLNTSFHLEVGIKMLLQRTEALYLDELKGVKSVLDELDKEGFQQLKHLHIQNNAEIKHIISSRISVTAFPALGTFVLKNMINLEEICLVQLSLRSFRNLRVVKVGKCQKLKSVFSSSIAMGLCLLEELEVREYSIMGAIAMEKDQDGMEDHEDMKLFPPLKRLVLEHLPMLMGFVGTQNEVTADPKDML</sequence>
<evidence type="ECO:0000256" key="2">
    <source>
        <dbReference type="ARBA" id="ARBA00022821"/>
    </source>
</evidence>
<dbReference type="PANTHER" id="PTHR33463">
    <property type="entry name" value="NB-ARC DOMAIN-CONTAINING PROTEIN-RELATED"/>
    <property type="match status" value="1"/>
</dbReference>
<dbReference type="Gene3D" id="3.80.10.10">
    <property type="entry name" value="Ribonuclease Inhibitor"/>
    <property type="match status" value="1"/>
</dbReference>
<dbReference type="Proteomes" id="UP000516437">
    <property type="component" value="Chromosome 8"/>
</dbReference>
<dbReference type="Pfam" id="PF00931">
    <property type="entry name" value="NB-ARC"/>
    <property type="match status" value="1"/>
</dbReference>
<keyword evidence="6" id="KW-1185">Reference proteome</keyword>
<dbReference type="PRINTS" id="PR00364">
    <property type="entry name" value="DISEASERSIST"/>
</dbReference>
<evidence type="ECO:0000313" key="6">
    <source>
        <dbReference type="Proteomes" id="UP000516437"/>
    </source>
</evidence>
<evidence type="ECO:0000313" key="5">
    <source>
        <dbReference type="EMBL" id="KAB1202904.1"/>
    </source>
</evidence>
<dbReference type="AlphaFoldDB" id="A0A6A1UR01"/>
<dbReference type="SUPFAM" id="SSF52540">
    <property type="entry name" value="P-loop containing nucleoside triphosphate hydrolases"/>
    <property type="match status" value="1"/>
</dbReference>
<dbReference type="GO" id="GO:0043531">
    <property type="term" value="F:ADP binding"/>
    <property type="evidence" value="ECO:0007669"/>
    <property type="project" value="InterPro"/>
</dbReference>
<dbReference type="Pfam" id="PF23247">
    <property type="entry name" value="LRR_RPS2"/>
    <property type="match status" value="1"/>
</dbReference>
<dbReference type="InterPro" id="IPR032675">
    <property type="entry name" value="LRR_dom_sf"/>
</dbReference>
<dbReference type="EMBL" id="RXIC02000026">
    <property type="protein sequence ID" value="KAB1202904.1"/>
    <property type="molecule type" value="Genomic_DNA"/>
</dbReference>
<dbReference type="PANTHER" id="PTHR33463:SF215">
    <property type="entry name" value="NB-ARC DOMAIN DISEASE RESISTANCE PROTEIN"/>
    <property type="match status" value="1"/>
</dbReference>
<comment type="caution">
    <text evidence="5">The sequence shown here is derived from an EMBL/GenBank/DDBJ whole genome shotgun (WGS) entry which is preliminary data.</text>
</comment>
<dbReference type="InterPro" id="IPR027417">
    <property type="entry name" value="P-loop_NTPase"/>
</dbReference>
<comment type="similarity">
    <text evidence="1">Belongs to the disease resistance NB-LRR family.</text>
</comment>
<accession>A0A6A1UR01</accession>
<name>A0A6A1UR01_9ROSI</name>
<dbReference type="OrthoDB" id="1747797at2759"/>
<feature type="domain" description="Disease resistance protein At4g27190-like leucine-rich repeats" evidence="4">
    <location>
        <begin position="333"/>
        <end position="443"/>
    </location>
</feature>